<feature type="non-terminal residue" evidence="2">
    <location>
        <position position="1"/>
    </location>
</feature>
<sequence length="97" mass="11109">MKYAVVFLVTLVVVLVARIDCKECLKDHGNLPDGTFIECENWIEPRIDFVTYDVYCCDTLGYRPKITSGRNIDTTCECISTDEDKDDDDDDDDDDDK</sequence>
<proteinExistence type="predicted"/>
<feature type="chain" id="PRO_5043988445" evidence="1">
    <location>
        <begin position="22"/>
        <end position="97"/>
    </location>
</feature>
<feature type="signal peptide" evidence="1">
    <location>
        <begin position="1"/>
        <end position="21"/>
    </location>
</feature>
<dbReference type="EMBL" id="BLXT01006347">
    <property type="protein sequence ID" value="GFO31100.1"/>
    <property type="molecule type" value="Genomic_DNA"/>
</dbReference>
<dbReference type="AlphaFoldDB" id="A0AAV4CH41"/>
<comment type="caution">
    <text evidence="2">The sequence shown here is derived from an EMBL/GenBank/DDBJ whole genome shotgun (WGS) entry which is preliminary data.</text>
</comment>
<organism evidence="2 3">
    <name type="scientific">Plakobranchus ocellatus</name>
    <dbReference type="NCBI Taxonomy" id="259542"/>
    <lineage>
        <taxon>Eukaryota</taxon>
        <taxon>Metazoa</taxon>
        <taxon>Spiralia</taxon>
        <taxon>Lophotrochozoa</taxon>
        <taxon>Mollusca</taxon>
        <taxon>Gastropoda</taxon>
        <taxon>Heterobranchia</taxon>
        <taxon>Euthyneura</taxon>
        <taxon>Panpulmonata</taxon>
        <taxon>Sacoglossa</taxon>
        <taxon>Placobranchoidea</taxon>
        <taxon>Plakobranchidae</taxon>
        <taxon>Plakobranchus</taxon>
    </lineage>
</organism>
<reference evidence="2 3" key="1">
    <citation type="journal article" date="2021" name="Elife">
        <title>Chloroplast acquisition without the gene transfer in kleptoplastic sea slugs, Plakobranchus ocellatus.</title>
        <authorList>
            <person name="Maeda T."/>
            <person name="Takahashi S."/>
            <person name="Yoshida T."/>
            <person name="Shimamura S."/>
            <person name="Takaki Y."/>
            <person name="Nagai Y."/>
            <person name="Toyoda A."/>
            <person name="Suzuki Y."/>
            <person name="Arimoto A."/>
            <person name="Ishii H."/>
            <person name="Satoh N."/>
            <person name="Nishiyama T."/>
            <person name="Hasebe M."/>
            <person name="Maruyama T."/>
            <person name="Minagawa J."/>
            <person name="Obokata J."/>
            <person name="Shigenobu S."/>
        </authorList>
    </citation>
    <scope>NUCLEOTIDE SEQUENCE [LARGE SCALE GENOMIC DNA]</scope>
</reference>
<name>A0AAV4CH41_9GAST</name>
<evidence type="ECO:0000313" key="3">
    <source>
        <dbReference type="Proteomes" id="UP000735302"/>
    </source>
</evidence>
<gene>
    <name evidence="2" type="ORF">PoB_005760500</name>
</gene>
<evidence type="ECO:0000256" key="1">
    <source>
        <dbReference type="SAM" id="SignalP"/>
    </source>
</evidence>
<evidence type="ECO:0000313" key="2">
    <source>
        <dbReference type="EMBL" id="GFO31100.1"/>
    </source>
</evidence>
<dbReference type="Proteomes" id="UP000735302">
    <property type="component" value="Unassembled WGS sequence"/>
</dbReference>
<keyword evidence="1" id="KW-0732">Signal</keyword>
<keyword evidence="3" id="KW-1185">Reference proteome</keyword>
<protein>
    <submittedName>
        <fullName evidence="2">Uncharacterized protein</fullName>
    </submittedName>
</protein>
<accession>A0AAV4CH41</accession>